<name>X1TVV7_9ZZZZ</name>
<comment type="caution">
    <text evidence="1">The sequence shown here is derived from an EMBL/GenBank/DDBJ whole genome shotgun (WGS) entry which is preliminary data.</text>
</comment>
<sequence length="79" mass="8977">VEKGFIFMGIGESQIAPYVTKLEEKYPQLWIKTHPRIGLAVEVEVSITCFNVENGEEMAEKALKEIKEVIIKLNGEIKE</sequence>
<evidence type="ECO:0000313" key="1">
    <source>
        <dbReference type="EMBL" id="GAI84179.1"/>
    </source>
</evidence>
<feature type="non-terminal residue" evidence="1">
    <location>
        <position position="1"/>
    </location>
</feature>
<dbReference type="AlphaFoldDB" id="X1TVV7"/>
<dbReference type="EMBL" id="BARW01005883">
    <property type="protein sequence ID" value="GAI84179.1"/>
    <property type="molecule type" value="Genomic_DNA"/>
</dbReference>
<protein>
    <submittedName>
        <fullName evidence="1">Uncharacterized protein</fullName>
    </submittedName>
</protein>
<accession>X1TVV7</accession>
<organism evidence="1">
    <name type="scientific">marine sediment metagenome</name>
    <dbReference type="NCBI Taxonomy" id="412755"/>
    <lineage>
        <taxon>unclassified sequences</taxon>
        <taxon>metagenomes</taxon>
        <taxon>ecological metagenomes</taxon>
    </lineage>
</organism>
<proteinExistence type="predicted"/>
<reference evidence="1" key="1">
    <citation type="journal article" date="2014" name="Front. Microbiol.">
        <title>High frequency of phylogenetically diverse reductive dehalogenase-homologous genes in deep subseafloor sedimentary metagenomes.</title>
        <authorList>
            <person name="Kawai M."/>
            <person name="Futagami T."/>
            <person name="Toyoda A."/>
            <person name="Takaki Y."/>
            <person name="Nishi S."/>
            <person name="Hori S."/>
            <person name="Arai W."/>
            <person name="Tsubouchi T."/>
            <person name="Morono Y."/>
            <person name="Uchiyama I."/>
            <person name="Ito T."/>
            <person name="Fujiyama A."/>
            <person name="Inagaki F."/>
            <person name="Takami H."/>
        </authorList>
    </citation>
    <scope>NUCLEOTIDE SEQUENCE</scope>
    <source>
        <strain evidence="1">Expedition CK06-06</strain>
    </source>
</reference>
<gene>
    <name evidence="1" type="ORF">S12H4_12397</name>
</gene>